<evidence type="ECO:0000313" key="3">
    <source>
        <dbReference type="Proteomes" id="UP001621713"/>
    </source>
</evidence>
<dbReference type="EMBL" id="JAZHOJ010000003">
    <property type="protein sequence ID" value="MFK7002680.1"/>
    <property type="molecule type" value="Genomic_DNA"/>
</dbReference>
<protein>
    <submittedName>
        <fullName evidence="2">Uncharacterized protein</fullName>
    </submittedName>
</protein>
<feature type="coiled-coil region" evidence="1">
    <location>
        <begin position="418"/>
        <end position="445"/>
    </location>
</feature>
<dbReference type="Proteomes" id="UP001621713">
    <property type="component" value="Unassembled WGS sequence"/>
</dbReference>
<keyword evidence="3" id="KW-1185">Reference proteome</keyword>
<accession>A0ABW8PER5</accession>
<gene>
    <name evidence="2" type="ORF">V3467_02265</name>
</gene>
<evidence type="ECO:0000256" key="1">
    <source>
        <dbReference type="SAM" id="Coils"/>
    </source>
</evidence>
<proteinExistence type="predicted"/>
<evidence type="ECO:0000313" key="2">
    <source>
        <dbReference type="EMBL" id="MFK7002680.1"/>
    </source>
</evidence>
<sequence>MKNNRYVCTFVTMMCFSYVQGQTYNGASKTLQQKPKNVEVSSKKEEIKTEALIRKSTPDIKNNVTLGITNSTVKLEVDSETEGISGLKLTQLKSTSSTSQPNGKALTVDSQGNVILTPMSGSAGTSSDIYGNDGTLQGDRTVNMDSKKINFISTSNGNSVLNIDSKSGNIGIGTNALYSKLDVAGGLPDGQTFVDVNDRNNRSRIINAGYSVSTSGVDRTLQLFDFPKSNINPNESSFWFSLTDRSDASRFIVEARQGGYGYFKFTDATQKDCFTVSNNGADFVFLEMPKKDTHVVLGGAQAWPIAHTFWVKTGSSKFDSDVFVDTHIGIGTDKFVDPVDSNKDYKLSVKGRIRAEEVKVYNTWADYVFAKDYKLRSLDEVDTFIKQNNHLPNVPSAKDITEKGLELGEIAKVQQEKIEELTLYLIQQNKEIQELKKQLKEVLNKK</sequence>
<name>A0ABW8PER5_9FLAO</name>
<comment type="caution">
    <text evidence="2">The sequence shown here is derived from an EMBL/GenBank/DDBJ whole genome shotgun (WGS) entry which is preliminary data.</text>
</comment>
<dbReference type="RefSeq" id="WP_123861963.1">
    <property type="nucleotide sequence ID" value="NZ_JAZHOJ010000003.1"/>
</dbReference>
<reference evidence="2 3" key="1">
    <citation type="submission" date="2024-02" db="EMBL/GenBank/DDBJ databases">
        <title>Comparative Genomic Analysis of Flavobacterium Species Causing Columnaris Disease of Freshwater Fish in Thailand: Insights into Virulence and Resistance Mechanisms.</title>
        <authorList>
            <person name="Nguyen D."/>
            <person name="Chokmangmeepisarn P."/>
            <person name="Khianchaikhan K."/>
            <person name="Morishita M."/>
            <person name="Bunnoy A."/>
            <person name="Rodkhum C."/>
        </authorList>
    </citation>
    <scope>NUCLEOTIDE SEQUENCE [LARGE SCALE GENOMIC DNA]</scope>
    <source>
        <strain evidence="2 3">PCBSB2203</strain>
    </source>
</reference>
<organism evidence="2 3">
    <name type="scientific">Flavobacterium covae</name>
    <dbReference type="NCBI Taxonomy" id="2906076"/>
    <lineage>
        <taxon>Bacteria</taxon>
        <taxon>Pseudomonadati</taxon>
        <taxon>Bacteroidota</taxon>
        <taxon>Flavobacteriia</taxon>
        <taxon>Flavobacteriales</taxon>
        <taxon>Flavobacteriaceae</taxon>
        <taxon>Flavobacterium</taxon>
    </lineage>
</organism>
<keyword evidence="1" id="KW-0175">Coiled coil</keyword>